<dbReference type="RefSeq" id="WP_090213144.1">
    <property type="nucleotide sequence ID" value="NZ_LT629780.1"/>
</dbReference>
<dbReference type="OrthoDB" id="9804951at2"/>
<evidence type="ECO:0000259" key="5">
    <source>
        <dbReference type="PROSITE" id="PS50887"/>
    </source>
</evidence>
<dbReference type="NCBIfam" id="TIGR00254">
    <property type="entry name" value="GGDEF"/>
    <property type="match status" value="1"/>
</dbReference>
<evidence type="ECO:0000256" key="1">
    <source>
        <dbReference type="SAM" id="Coils"/>
    </source>
</evidence>
<dbReference type="InterPro" id="IPR035965">
    <property type="entry name" value="PAS-like_dom_sf"/>
</dbReference>
<dbReference type="AlphaFoldDB" id="A0A1H2FT61"/>
<keyword evidence="7" id="KW-1185">Reference proteome</keyword>
<evidence type="ECO:0000259" key="3">
    <source>
        <dbReference type="PROSITE" id="PS50883"/>
    </source>
</evidence>
<dbReference type="InterPro" id="IPR043128">
    <property type="entry name" value="Rev_trsase/Diguanyl_cyclase"/>
</dbReference>
<dbReference type="SUPFAM" id="SSF158472">
    <property type="entry name" value="HAMP domain-like"/>
    <property type="match status" value="1"/>
</dbReference>
<organism evidence="6 7">
    <name type="scientific">Geopseudomonas guangdongensis</name>
    <dbReference type="NCBI Taxonomy" id="1245526"/>
    <lineage>
        <taxon>Bacteria</taxon>
        <taxon>Pseudomonadati</taxon>
        <taxon>Pseudomonadota</taxon>
        <taxon>Gammaproteobacteria</taxon>
        <taxon>Pseudomonadales</taxon>
        <taxon>Pseudomonadaceae</taxon>
        <taxon>Geopseudomonas</taxon>
    </lineage>
</organism>
<dbReference type="NCBIfam" id="TIGR00229">
    <property type="entry name" value="sensory_box"/>
    <property type="match status" value="1"/>
</dbReference>
<feature type="domain" description="PAS" evidence="2">
    <location>
        <begin position="252"/>
        <end position="323"/>
    </location>
</feature>
<dbReference type="PANTHER" id="PTHR44757">
    <property type="entry name" value="DIGUANYLATE CYCLASE DGCP"/>
    <property type="match status" value="1"/>
</dbReference>
<dbReference type="Pfam" id="PF13188">
    <property type="entry name" value="PAS_8"/>
    <property type="match status" value="1"/>
</dbReference>
<dbReference type="InterPro" id="IPR003660">
    <property type="entry name" value="HAMP_dom"/>
</dbReference>
<dbReference type="InterPro" id="IPR001633">
    <property type="entry name" value="EAL_dom"/>
</dbReference>
<dbReference type="Gene3D" id="6.10.340.10">
    <property type="match status" value="1"/>
</dbReference>
<dbReference type="GO" id="GO:0007165">
    <property type="term" value="P:signal transduction"/>
    <property type="evidence" value="ECO:0007669"/>
    <property type="project" value="InterPro"/>
</dbReference>
<dbReference type="InterPro" id="IPR029787">
    <property type="entry name" value="Nucleotide_cyclase"/>
</dbReference>
<dbReference type="SMART" id="SM00091">
    <property type="entry name" value="PAS"/>
    <property type="match status" value="1"/>
</dbReference>
<dbReference type="InterPro" id="IPR035919">
    <property type="entry name" value="EAL_sf"/>
</dbReference>
<dbReference type="InterPro" id="IPR000160">
    <property type="entry name" value="GGDEF_dom"/>
</dbReference>
<dbReference type="CDD" id="cd01949">
    <property type="entry name" value="GGDEF"/>
    <property type="match status" value="1"/>
</dbReference>
<accession>A0A1H2FT61</accession>
<dbReference type="SUPFAM" id="SSF55073">
    <property type="entry name" value="Nucleotide cyclase"/>
    <property type="match status" value="1"/>
</dbReference>
<feature type="domain" description="GGDEF" evidence="5">
    <location>
        <begin position="395"/>
        <end position="527"/>
    </location>
</feature>
<dbReference type="SMART" id="SM00304">
    <property type="entry name" value="HAMP"/>
    <property type="match status" value="1"/>
</dbReference>
<dbReference type="CDD" id="cd06225">
    <property type="entry name" value="HAMP"/>
    <property type="match status" value="1"/>
</dbReference>
<dbReference type="PROSITE" id="PS50885">
    <property type="entry name" value="HAMP"/>
    <property type="match status" value="1"/>
</dbReference>
<evidence type="ECO:0000313" key="6">
    <source>
        <dbReference type="EMBL" id="SDU10514.1"/>
    </source>
</evidence>
<evidence type="ECO:0000259" key="2">
    <source>
        <dbReference type="PROSITE" id="PS50112"/>
    </source>
</evidence>
<sequence>MLRRLSLRRSIPLLLALFGLLAVLLLTGLNMPRLERDLEATWQRHASEILALQQANLSDHLRQQRLKELQTALADLASLEGVRWASVIDRQLAPLASSRLDREPARQPWLAEMPLAAQIAHGRPQWHPLGGHSFVALYPLRAPQGLTQTPEHALLVEWNFAPMLARQTRNAWLQLGETLLLLLALGALLNQLYDRLVTRRLAALGQVADAFAAGQRQRRADDRGNDEIGQLARRCNRMFEQLESDRRALQDSEQQLRSLIDAAPVGMLVVDDQGRIDAANPAAALLFARDAGQLHGVALGALLLEPDAWTRLATQANRCLEFNARRQHGSFPVEVSCTPFQRGGQPLQLLLVRDISDRKQAESRLHHLAHFDSLTGAANRAQLLARLEQGLQQHQAQALLFLDLDHFKHINDTLGHDVGDLLLRGVTERLRRHAPAEALLARLGGDEFVILLQGALSEQAEALAERLLEAFRQPFQVRQYELFSSPSIGITVQQGGQGSATQLLKQADLALYHAKGSGRNRLAHFDTRLAEEADLRHQLEDELRHALAHDEFELYYQPQVDGDGRPRSFEALLRWHSPSRGLVSPGLFMPVLEDSGLILAATRWTFRQACRQLRQWQDMGLDWGIAVNLSPLDFRQSDLAGTLLTIIAEERAPAWRLELEITESSLLDADQQIIDCLLTLKAAGLSLFLDDFGTGYASLAYLQRFPFDGVKIDRQFVAGLPEQRESTALVRGILMIAGQLGMRVIAEGVENERQAAFLRLNGCHCLQGFLFGRPQTAAACTALASPARSDASVR</sequence>
<keyword evidence="1" id="KW-0175">Coiled coil</keyword>
<proteinExistence type="predicted"/>
<dbReference type="CDD" id="cd00130">
    <property type="entry name" value="PAS"/>
    <property type="match status" value="1"/>
</dbReference>
<dbReference type="Proteomes" id="UP000243063">
    <property type="component" value="Chromosome I"/>
</dbReference>
<dbReference type="PROSITE" id="PS50887">
    <property type="entry name" value="GGDEF"/>
    <property type="match status" value="1"/>
</dbReference>
<dbReference type="Gene3D" id="3.30.70.270">
    <property type="match status" value="1"/>
</dbReference>
<dbReference type="Pfam" id="PF00990">
    <property type="entry name" value="GGDEF"/>
    <property type="match status" value="1"/>
</dbReference>
<name>A0A1H2FT61_9GAMM</name>
<dbReference type="Gene3D" id="3.20.20.450">
    <property type="entry name" value="EAL domain"/>
    <property type="match status" value="1"/>
</dbReference>
<evidence type="ECO:0000259" key="4">
    <source>
        <dbReference type="PROSITE" id="PS50885"/>
    </source>
</evidence>
<dbReference type="SMART" id="SM00052">
    <property type="entry name" value="EAL"/>
    <property type="match status" value="1"/>
</dbReference>
<dbReference type="InterPro" id="IPR052155">
    <property type="entry name" value="Biofilm_reg_signaling"/>
</dbReference>
<dbReference type="STRING" id="1245526.SAMN05216580_1389"/>
<dbReference type="EMBL" id="LT629780">
    <property type="protein sequence ID" value="SDU10514.1"/>
    <property type="molecule type" value="Genomic_DNA"/>
</dbReference>
<feature type="coiled-coil region" evidence="1">
    <location>
        <begin position="232"/>
        <end position="262"/>
    </location>
</feature>
<evidence type="ECO:0000313" key="7">
    <source>
        <dbReference type="Proteomes" id="UP000243063"/>
    </source>
</evidence>
<dbReference type="InterPro" id="IPR000014">
    <property type="entry name" value="PAS"/>
</dbReference>
<dbReference type="Pfam" id="PF00563">
    <property type="entry name" value="EAL"/>
    <property type="match status" value="1"/>
</dbReference>
<protein>
    <submittedName>
        <fullName evidence="6">PAS domain S-box-containing protein/diguanylate cyclase (GGDEF) domain-containing protein</fullName>
    </submittedName>
</protein>
<dbReference type="SMART" id="SM00267">
    <property type="entry name" value="GGDEF"/>
    <property type="match status" value="1"/>
</dbReference>
<feature type="domain" description="EAL" evidence="3">
    <location>
        <begin position="536"/>
        <end position="788"/>
    </location>
</feature>
<dbReference type="PROSITE" id="PS50883">
    <property type="entry name" value="EAL"/>
    <property type="match status" value="1"/>
</dbReference>
<dbReference type="Pfam" id="PF00672">
    <property type="entry name" value="HAMP"/>
    <property type="match status" value="1"/>
</dbReference>
<dbReference type="SUPFAM" id="SSF55785">
    <property type="entry name" value="PYP-like sensor domain (PAS domain)"/>
    <property type="match status" value="1"/>
</dbReference>
<dbReference type="GO" id="GO:0016020">
    <property type="term" value="C:membrane"/>
    <property type="evidence" value="ECO:0007669"/>
    <property type="project" value="InterPro"/>
</dbReference>
<dbReference type="SUPFAM" id="SSF141868">
    <property type="entry name" value="EAL domain-like"/>
    <property type="match status" value="1"/>
</dbReference>
<dbReference type="Gene3D" id="3.30.450.20">
    <property type="entry name" value="PAS domain"/>
    <property type="match status" value="1"/>
</dbReference>
<dbReference type="PANTHER" id="PTHR44757:SF2">
    <property type="entry name" value="BIOFILM ARCHITECTURE MAINTENANCE PROTEIN MBAA"/>
    <property type="match status" value="1"/>
</dbReference>
<dbReference type="CDD" id="cd01948">
    <property type="entry name" value="EAL"/>
    <property type="match status" value="1"/>
</dbReference>
<dbReference type="PROSITE" id="PS50112">
    <property type="entry name" value="PAS"/>
    <property type="match status" value="1"/>
</dbReference>
<gene>
    <name evidence="6" type="ORF">SAMN05216580_1389</name>
</gene>
<reference evidence="7" key="1">
    <citation type="submission" date="2016-10" db="EMBL/GenBank/DDBJ databases">
        <authorList>
            <person name="Varghese N."/>
            <person name="Submissions S."/>
        </authorList>
    </citation>
    <scope>NUCLEOTIDE SEQUENCE [LARGE SCALE GENOMIC DNA]</scope>
    <source>
        <strain evidence="7">CCTCC 2012022</strain>
    </source>
</reference>
<feature type="domain" description="HAMP" evidence="4">
    <location>
        <begin position="195"/>
        <end position="247"/>
    </location>
</feature>